<feature type="region of interest" description="Disordered" evidence="11">
    <location>
        <begin position="1"/>
        <end position="45"/>
    </location>
</feature>
<evidence type="ECO:0000256" key="4">
    <source>
        <dbReference type="ARBA" id="ARBA00022475"/>
    </source>
</evidence>
<dbReference type="GO" id="GO:0009306">
    <property type="term" value="P:protein secretion"/>
    <property type="evidence" value="ECO:0007669"/>
    <property type="project" value="InterPro"/>
</dbReference>
<evidence type="ECO:0000256" key="5">
    <source>
        <dbReference type="ARBA" id="ARBA00022519"/>
    </source>
</evidence>
<feature type="transmembrane region" description="Helical" evidence="9">
    <location>
        <begin position="73"/>
        <end position="91"/>
    </location>
</feature>
<comment type="subcellular location">
    <subcellularLocation>
        <location evidence="1 9">Cell inner membrane</location>
        <topology evidence="1 9">Single-pass membrane protein</topology>
    </subcellularLocation>
</comment>
<dbReference type="InterPro" id="IPR010129">
    <property type="entry name" value="T1SS_HlyD"/>
</dbReference>
<dbReference type="Gene3D" id="2.40.50.100">
    <property type="match status" value="1"/>
</dbReference>
<reference evidence="14" key="2">
    <citation type="submission" date="2019-08" db="EMBL/GenBank/DDBJ databases">
        <title>Investigation of anaerobic lignin degradation for improved lignocellulosic biofuels.</title>
        <authorList>
            <person name="Deangelis K.PhD."/>
        </authorList>
    </citation>
    <scope>NUCLEOTIDE SEQUENCE [LARGE SCALE GENOMIC DNA]</scope>
    <source>
        <strain evidence="14">128R</strain>
    </source>
</reference>
<dbReference type="InterPro" id="IPR006144">
    <property type="entry name" value="Secretion_HlyD_CS"/>
</dbReference>
<feature type="compositionally biased region" description="Basic and acidic residues" evidence="11">
    <location>
        <begin position="31"/>
        <end position="45"/>
    </location>
</feature>
<feature type="coiled-coil region" evidence="10">
    <location>
        <begin position="193"/>
        <end position="220"/>
    </location>
</feature>
<evidence type="ECO:0000256" key="11">
    <source>
        <dbReference type="SAM" id="MobiDB-lite"/>
    </source>
</evidence>
<feature type="domain" description="Multidrug resistance protein MdtA-like barrel-sandwich hybrid" evidence="12">
    <location>
        <begin position="118"/>
        <end position="320"/>
    </location>
</feature>
<organism evidence="14">
    <name type="scientific">Serratia fonticola</name>
    <dbReference type="NCBI Taxonomy" id="47917"/>
    <lineage>
        <taxon>Bacteria</taxon>
        <taxon>Pseudomonadati</taxon>
        <taxon>Pseudomonadota</taxon>
        <taxon>Gammaproteobacteria</taxon>
        <taxon>Enterobacterales</taxon>
        <taxon>Yersiniaceae</taxon>
        <taxon>Serratia</taxon>
    </lineage>
</organism>
<gene>
    <name evidence="14" type="ORF">FHU10_2779</name>
</gene>
<evidence type="ECO:0000256" key="7">
    <source>
        <dbReference type="ARBA" id="ARBA00022989"/>
    </source>
</evidence>
<keyword evidence="8 9" id="KW-0472">Membrane</keyword>
<comment type="caution">
    <text evidence="14">The sequence shown here is derived from an EMBL/GenBank/DDBJ whole genome shotgun (WGS) entry which is preliminary data.</text>
</comment>
<evidence type="ECO:0000259" key="12">
    <source>
        <dbReference type="Pfam" id="PF25917"/>
    </source>
</evidence>
<dbReference type="EMBL" id="VISQ01000001">
    <property type="protein sequence ID" value="TVZ70222.1"/>
    <property type="molecule type" value="Genomic_DNA"/>
</dbReference>
<dbReference type="InterPro" id="IPR058625">
    <property type="entry name" value="MdtA-like_BSH"/>
</dbReference>
<dbReference type="AlphaFoldDB" id="A0A542BUI5"/>
<keyword evidence="10" id="KW-0175">Coiled coil</keyword>
<dbReference type="PRINTS" id="PR01490">
    <property type="entry name" value="RTXTOXIND"/>
</dbReference>
<evidence type="ECO:0000256" key="9">
    <source>
        <dbReference type="RuleBase" id="RU365093"/>
    </source>
</evidence>
<keyword evidence="4 9" id="KW-1003">Cell membrane</keyword>
<keyword evidence="5 9" id="KW-0997">Cell inner membrane</keyword>
<evidence type="ECO:0000259" key="13">
    <source>
        <dbReference type="Pfam" id="PF26002"/>
    </source>
</evidence>
<evidence type="ECO:0000256" key="1">
    <source>
        <dbReference type="ARBA" id="ARBA00004377"/>
    </source>
</evidence>
<name>A0A542BUI5_SERFO</name>
<evidence type="ECO:0000256" key="2">
    <source>
        <dbReference type="ARBA" id="ARBA00009477"/>
    </source>
</evidence>
<dbReference type="InterPro" id="IPR050739">
    <property type="entry name" value="MFP"/>
</dbReference>
<feature type="domain" description="AprE-like beta-barrel" evidence="13">
    <location>
        <begin position="329"/>
        <end position="425"/>
    </location>
</feature>
<reference evidence="14" key="1">
    <citation type="submission" date="2019-06" db="EMBL/GenBank/DDBJ databases">
        <authorList>
            <person name="Deangelis K."/>
            <person name="Huntemann M."/>
            <person name="Clum A."/>
            <person name="Pillay M."/>
            <person name="Palaniappan K."/>
            <person name="Varghese N."/>
            <person name="Mikhailova N."/>
            <person name="Stamatis D."/>
            <person name="Reddy T."/>
            <person name="Daum C."/>
            <person name="Shapiro N."/>
            <person name="Ivanova N."/>
            <person name="Kyrpides N."/>
            <person name="Woyke T."/>
        </authorList>
    </citation>
    <scope>NUCLEOTIDE SEQUENCE [LARGE SCALE GENOMIC DNA]</scope>
    <source>
        <strain evidence="14">128R</strain>
    </source>
</reference>
<evidence type="ECO:0000256" key="8">
    <source>
        <dbReference type="ARBA" id="ARBA00023136"/>
    </source>
</evidence>
<dbReference type="PANTHER" id="PTHR30386">
    <property type="entry name" value="MEMBRANE FUSION SUBUNIT OF EMRAB-TOLC MULTIDRUG EFFLUX PUMP"/>
    <property type="match status" value="1"/>
</dbReference>
<evidence type="ECO:0000256" key="10">
    <source>
        <dbReference type="SAM" id="Coils"/>
    </source>
</evidence>
<accession>A0A542BUI5</accession>
<dbReference type="PROSITE" id="PS00543">
    <property type="entry name" value="HLYD_FAMILY"/>
    <property type="match status" value="1"/>
</dbReference>
<comment type="similarity">
    <text evidence="2 9">Belongs to the membrane fusion protein (MFP) (TC 8.A.1) family.</text>
</comment>
<protein>
    <recommendedName>
        <fullName evidence="9">Membrane fusion protein (MFP) family protein</fullName>
    </recommendedName>
</protein>
<sequence>MSKDDLTARPANDMNKSDGGNIKNIALNSGDKIKSNKKISHEEKREKVESEDVQFINDLQAALISQRTPFSMIMLYIIALILIVALVWAHFARVEEITRGDGKIIPASREQVIQSLEGGILEELNVREGDVVEKGQVLLKMDPTRAGSSYGESLSKVLGLKATIARLRAQSYDTPLTFPPEVLAVPSLVKDETKAYNAQLKTLNESVDALKKSLSLAEDEVQLSAPLAKKGLVSDVEILRLRRQANEFRLQIAERTNRFRSDANSELNKQESELAQAEEIMRGRQDIMTRTTILAPVRGTVNNIRTTTRGGVIQQGAEIMTVIPLEDNLLVEAKIKPSDVAFIHPGLPATVKITAYDYAIYGGLSGVVEHLSSDTLIDEEKARTGRGDSTYYRVYIRTNQAALHVKDKTFPIIPGMVANVEIRTGEKTILSYLLKPVLKAREAFRER</sequence>
<dbReference type="GO" id="GO:0005886">
    <property type="term" value="C:plasma membrane"/>
    <property type="evidence" value="ECO:0007669"/>
    <property type="project" value="UniProtKB-SubCell"/>
</dbReference>
<dbReference type="InterPro" id="IPR058982">
    <property type="entry name" value="Beta-barrel_AprE"/>
</dbReference>
<dbReference type="PANTHER" id="PTHR30386:SF26">
    <property type="entry name" value="TRANSPORT PROTEIN COMB"/>
    <property type="match status" value="1"/>
</dbReference>
<dbReference type="Pfam" id="PF26002">
    <property type="entry name" value="Beta-barrel_AprE"/>
    <property type="match status" value="1"/>
</dbReference>
<dbReference type="NCBIfam" id="TIGR01843">
    <property type="entry name" value="type_I_hlyD"/>
    <property type="match status" value="1"/>
</dbReference>
<keyword evidence="6 9" id="KW-0812">Transmembrane</keyword>
<evidence type="ECO:0000256" key="6">
    <source>
        <dbReference type="ARBA" id="ARBA00022692"/>
    </source>
</evidence>
<proteinExistence type="inferred from homology"/>
<evidence type="ECO:0000256" key="3">
    <source>
        <dbReference type="ARBA" id="ARBA00022448"/>
    </source>
</evidence>
<keyword evidence="7 9" id="KW-1133">Transmembrane helix</keyword>
<dbReference type="Gene3D" id="2.40.30.170">
    <property type="match status" value="1"/>
</dbReference>
<evidence type="ECO:0000313" key="14">
    <source>
        <dbReference type="EMBL" id="TVZ70222.1"/>
    </source>
</evidence>
<dbReference type="Pfam" id="PF25917">
    <property type="entry name" value="BSH_RND"/>
    <property type="match status" value="1"/>
</dbReference>
<keyword evidence="3 9" id="KW-0813">Transport</keyword>